<dbReference type="EMBL" id="MH807816">
    <property type="protein sequence ID" value="AXY81896.1"/>
    <property type="molecule type" value="Genomic_DNA"/>
</dbReference>
<evidence type="ECO:0000313" key="1">
    <source>
        <dbReference type="EMBL" id="AXY81896.1"/>
    </source>
</evidence>
<organism evidence="1 2">
    <name type="scientific">Pectobacterium phage Momine</name>
    <dbReference type="NCBI Taxonomy" id="2320196"/>
    <lineage>
        <taxon>Viruses</taxon>
        <taxon>Duplodnaviria</taxon>
        <taxon>Heunggongvirae</taxon>
        <taxon>Uroviricota</taxon>
        <taxon>Caudoviricetes</taxon>
        <taxon>Autographivirales</taxon>
        <taxon>Autoscriptoviridae</taxon>
        <taxon>Corkvirinae</taxon>
        <taxon>Phimunavirus</taxon>
        <taxon>Phimunavirus koot</taxon>
    </lineage>
</organism>
<sequence length="62" mass="7141">MMISEVTRWDLTEDVATGIVDVTPVPHSMEGRFVTYEDYDKLAEDYATLLERYDLDVNPEGK</sequence>
<reference evidence="1 2" key="1">
    <citation type="submission" date="2018-08" db="EMBL/GenBank/DDBJ databases">
        <title>SRE bacteriophages.</title>
        <authorList>
            <person name="Carstens A.B."/>
            <person name="Djurhuus A.M."/>
            <person name="Kot W."/>
            <person name="Hansen L.H."/>
        </authorList>
    </citation>
    <scope>NUCLEOTIDE SEQUENCE [LARGE SCALE GENOMIC DNA]</scope>
</reference>
<name>A0A385IGB8_9CAUD</name>
<accession>A0A385IGB8</accession>
<protein>
    <submittedName>
        <fullName evidence="1">Uncharacterized protein</fullName>
    </submittedName>
</protein>
<dbReference type="Proteomes" id="UP000264482">
    <property type="component" value="Segment"/>
</dbReference>
<proteinExistence type="predicted"/>
<evidence type="ECO:0000313" key="2">
    <source>
        <dbReference type="Proteomes" id="UP000264482"/>
    </source>
</evidence>